<evidence type="ECO:0000313" key="2">
    <source>
        <dbReference type="Proteomes" id="UP000723463"/>
    </source>
</evidence>
<dbReference type="AlphaFoldDB" id="A0A9P6K524"/>
<proteinExistence type="predicted"/>
<dbReference type="EMBL" id="JAAAXW010000044">
    <property type="protein sequence ID" value="KAF9547316.1"/>
    <property type="molecule type" value="Genomic_DNA"/>
</dbReference>
<sequence length="68" mass="7801">MPTSTPRLYDLNGERYDLSVNIFFSPTAFVPECYMVKMTDAEKDKIDKDIIDTRRKVYGGGAHPDRVD</sequence>
<organism evidence="1 2">
    <name type="scientific">Mortierella hygrophila</name>
    <dbReference type="NCBI Taxonomy" id="979708"/>
    <lineage>
        <taxon>Eukaryota</taxon>
        <taxon>Fungi</taxon>
        <taxon>Fungi incertae sedis</taxon>
        <taxon>Mucoromycota</taxon>
        <taxon>Mortierellomycotina</taxon>
        <taxon>Mortierellomycetes</taxon>
        <taxon>Mortierellales</taxon>
        <taxon>Mortierellaceae</taxon>
        <taxon>Mortierella</taxon>
    </lineage>
</organism>
<keyword evidence="2" id="KW-1185">Reference proteome</keyword>
<dbReference type="Proteomes" id="UP000723463">
    <property type="component" value="Unassembled WGS sequence"/>
</dbReference>
<feature type="non-terminal residue" evidence="1">
    <location>
        <position position="68"/>
    </location>
</feature>
<reference evidence="1" key="1">
    <citation type="journal article" date="2020" name="Fungal Divers.">
        <title>Resolving the Mortierellaceae phylogeny through synthesis of multi-gene phylogenetics and phylogenomics.</title>
        <authorList>
            <person name="Vandepol N."/>
            <person name="Liber J."/>
            <person name="Desiro A."/>
            <person name="Na H."/>
            <person name="Kennedy M."/>
            <person name="Barry K."/>
            <person name="Grigoriev I.V."/>
            <person name="Miller A.N."/>
            <person name="O'Donnell K."/>
            <person name="Stajich J.E."/>
            <person name="Bonito G."/>
        </authorList>
    </citation>
    <scope>NUCLEOTIDE SEQUENCE</scope>
    <source>
        <strain evidence="1">NRRL 2591</strain>
    </source>
</reference>
<accession>A0A9P6K524</accession>
<protein>
    <submittedName>
        <fullName evidence="1">Uncharacterized protein</fullName>
    </submittedName>
</protein>
<evidence type="ECO:0000313" key="1">
    <source>
        <dbReference type="EMBL" id="KAF9547316.1"/>
    </source>
</evidence>
<name>A0A9P6K524_9FUNG</name>
<comment type="caution">
    <text evidence="1">The sequence shown here is derived from an EMBL/GenBank/DDBJ whole genome shotgun (WGS) entry which is preliminary data.</text>
</comment>
<gene>
    <name evidence="1" type="ORF">EC957_008665</name>
</gene>